<dbReference type="SMART" id="SM00530">
    <property type="entry name" value="HTH_XRE"/>
    <property type="match status" value="1"/>
</dbReference>
<dbReference type="AlphaFoldDB" id="A0A9D1JP95"/>
<dbReference type="InterPro" id="IPR010982">
    <property type="entry name" value="Lambda_DNA-bd_dom_sf"/>
</dbReference>
<dbReference type="EMBL" id="DVIU01000207">
    <property type="protein sequence ID" value="HIS37025.1"/>
    <property type="molecule type" value="Genomic_DNA"/>
</dbReference>
<protein>
    <submittedName>
        <fullName evidence="3">Helix-turn-helix transcriptional regulator</fullName>
    </submittedName>
</protein>
<dbReference type="PROSITE" id="PS50943">
    <property type="entry name" value="HTH_CROC1"/>
    <property type="match status" value="1"/>
</dbReference>
<evidence type="ECO:0000256" key="1">
    <source>
        <dbReference type="ARBA" id="ARBA00023125"/>
    </source>
</evidence>
<dbReference type="PANTHER" id="PTHR46797:SF1">
    <property type="entry name" value="METHYLPHOSPHONATE SYNTHASE"/>
    <property type="match status" value="1"/>
</dbReference>
<reference evidence="3" key="2">
    <citation type="journal article" date="2021" name="PeerJ">
        <title>Extensive microbial diversity within the chicken gut microbiome revealed by metagenomics and culture.</title>
        <authorList>
            <person name="Gilroy R."/>
            <person name="Ravi A."/>
            <person name="Getino M."/>
            <person name="Pursley I."/>
            <person name="Horton D.L."/>
            <person name="Alikhan N.F."/>
            <person name="Baker D."/>
            <person name="Gharbi K."/>
            <person name="Hall N."/>
            <person name="Watson M."/>
            <person name="Adriaenssens E.M."/>
            <person name="Foster-Nyarko E."/>
            <person name="Jarju S."/>
            <person name="Secka A."/>
            <person name="Antonio M."/>
            <person name="Oren A."/>
            <person name="Chaudhuri R.R."/>
            <person name="La Ragione R."/>
            <person name="Hildebrand F."/>
            <person name="Pallen M.J."/>
        </authorList>
    </citation>
    <scope>NUCLEOTIDE SEQUENCE</scope>
    <source>
        <strain evidence="3">6276</strain>
    </source>
</reference>
<evidence type="ECO:0000259" key="2">
    <source>
        <dbReference type="PROSITE" id="PS50943"/>
    </source>
</evidence>
<dbReference type="Pfam" id="PF01381">
    <property type="entry name" value="HTH_3"/>
    <property type="match status" value="1"/>
</dbReference>
<comment type="caution">
    <text evidence="3">The sequence shown here is derived from an EMBL/GenBank/DDBJ whole genome shotgun (WGS) entry which is preliminary data.</text>
</comment>
<dbReference type="GO" id="GO:0003677">
    <property type="term" value="F:DNA binding"/>
    <property type="evidence" value="ECO:0007669"/>
    <property type="project" value="UniProtKB-KW"/>
</dbReference>
<dbReference type="GO" id="GO:0003700">
    <property type="term" value="F:DNA-binding transcription factor activity"/>
    <property type="evidence" value="ECO:0007669"/>
    <property type="project" value="TreeGrafter"/>
</dbReference>
<gene>
    <name evidence="3" type="ORF">IAC10_10430</name>
</gene>
<reference evidence="3" key="1">
    <citation type="submission" date="2020-10" db="EMBL/GenBank/DDBJ databases">
        <authorList>
            <person name="Gilroy R."/>
        </authorList>
    </citation>
    <scope>NUCLEOTIDE SEQUENCE</scope>
    <source>
        <strain evidence="3">6276</strain>
    </source>
</reference>
<name>A0A9D1JP95_9BACT</name>
<dbReference type="Proteomes" id="UP000823928">
    <property type="component" value="Unassembled WGS sequence"/>
</dbReference>
<evidence type="ECO:0000313" key="4">
    <source>
        <dbReference type="Proteomes" id="UP000823928"/>
    </source>
</evidence>
<dbReference type="CDD" id="cd00093">
    <property type="entry name" value="HTH_XRE"/>
    <property type="match status" value="1"/>
</dbReference>
<dbReference type="GO" id="GO:0005829">
    <property type="term" value="C:cytosol"/>
    <property type="evidence" value="ECO:0007669"/>
    <property type="project" value="TreeGrafter"/>
</dbReference>
<accession>A0A9D1JP95</accession>
<dbReference type="InterPro" id="IPR050807">
    <property type="entry name" value="TransReg_Diox_bact_type"/>
</dbReference>
<dbReference type="SUPFAM" id="SSF47413">
    <property type="entry name" value="lambda repressor-like DNA-binding domains"/>
    <property type="match status" value="1"/>
</dbReference>
<sequence length="73" mass="8486">MRDKLKYKLGRNIKAERIRRDLTQEEFAENIDMSLSHVSKIEQGITSPTAIALFKMAKILCIPMEKFFEGIEI</sequence>
<dbReference type="PANTHER" id="PTHR46797">
    <property type="entry name" value="HTH-TYPE TRANSCRIPTIONAL REGULATOR"/>
    <property type="match status" value="1"/>
</dbReference>
<evidence type="ECO:0000313" key="3">
    <source>
        <dbReference type="EMBL" id="HIS37025.1"/>
    </source>
</evidence>
<dbReference type="InterPro" id="IPR001387">
    <property type="entry name" value="Cro/C1-type_HTH"/>
</dbReference>
<feature type="domain" description="HTH cro/C1-type" evidence="2">
    <location>
        <begin position="13"/>
        <end position="67"/>
    </location>
</feature>
<organism evidence="3 4">
    <name type="scientific">Candidatus Scatousia excrementigallinarum</name>
    <dbReference type="NCBI Taxonomy" id="2840935"/>
    <lineage>
        <taxon>Bacteria</taxon>
        <taxon>Candidatus Scatousia</taxon>
    </lineage>
</organism>
<dbReference type="Gene3D" id="1.10.260.40">
    <property type="entry name" value="lambda repressor-like DNA-binding domains"/>
    <property type="match status" value="1"/>
</dbReference>
<proteinExistence type="predicted"/>
<keyword evidence="1" id="KW-0238">DNA-binding</keyword>